<comment type="cofactor">
    <cofactor evidence="1">
        <name>[4Fe-4S] cluster</name>
        <dbReference type="ChEBI" id="CHEBI:49883"/>
    </cofactor>
</comment>
<dbReference type="InterPro" id="IPR006656">
    <property type="entry name" value="Mopterin_OxRdtase"/>
</dbReference>
<proteinExistence type="inferred from homology"/>
<keyword evidence="5" id="KW-0479">Metal-binding</keyword>
<dbReference type="GO" id="GO:0016020">
    <property type="term" value="C:membrane"/>
    <property type="evidence" value="ECO:0007669"/>
    <property type="project" value="InterPro"/>
</dbReference>
<dbReference type="Gene3D" id="3.40.228.10">
    <property type="entry name" value="Dimethylsulfoxide Reductase, domain 2"/>
    <property type="match status" value="1"/>
</dbReference>
<sequence length="864" mass="91422">MTAQVSQTEELVTLTVDGREVSVPKGTLIIRAAEKVGVHIPRFCDHPLLKPAAACRQCLVEVAAPGRDGKIAKMPKPQPACAVTVAPGMEVYSAQTSDVAKKAQHGVMEFLLINHPMDCPVCDKGGECPLQNQAMTDGRTKSRFIDIKRTYPKPISVSANILLDRDRCILCQRCTRFSTQIAGDPFIQLHGRSGGTAGMEVHGLHGSQIGNFDAGVLDYSAGDGDEPIAALNGFAGPGGESGLAVGYASGPVEPSEVDVTGAPFSSYFSGNVIQICPVGALTSASYRFRARPFDLVSVPSISEHDASGSAIRVDYRRGTIVRRLAREDMDVNEDWITDKDRFAFRWQHSDDRIIYPQLAGVDPNEPVSWAEALEVAADGLKTAQAKGVGVITGGRLTLEDAYAYSKFARVVLGTNDIDFRTRNHSVEEDDFLAARVAGSELGVTYADIEHASHVLTVGLEAEEEIGSVFLRLRKAALAKTTSVTVVSAYQTRGTAKMNARFVPATPGTEAEVLDAMNESGTGIFADTFRDLDGGAGVILLGERCADASGAFSAAVRLAQRTGARLAWIPRRAGDRGALDAGAVPHLLPAGRLVTDPAARVDIAAAWGVERLPEKPGRSTFDMLQAAAKGELGALIVAGVELNDLPAVARRALEKAFVIQLDVRQTDIAPFANVVLPVAPPSEKGGTFVNWEGRLRPFGQTLVSTNSPDRSVLNDLAAEFGVNLGLATLADAVNEWAMMRNWDGQRGVDPIVQPGPAPVVGEGQAVLASWKLMLDAGALQSNEPNLARTARRAVAVMSPATAAHAGIGSAVKITGPEGSLTLPVTKVDMPEGVVWVPQNSVGSRISEIGSVAGDVVSIQATEVTK</sequence>
<dbReference type="PANTHER" id="PTHR43105">
    <property type="entry name" value="RESPIRATORY NITRATE REDUCTASE"/>
    <property type="match status" value="1"/>
</dbReference>
<evidence type="ECO:0000256" key="5">
    <source>
        <dbReference type="ARBA" id="ARBA00022723"/>
    </source>
</evidence>
<comment type="similarity">
    <text evidence="2">Belongs to the complex I 75 kDa subunit family.</text>
</comment>
<dbReference type="Pfam" id="PF22117">
    <property type="entry name" value="Fer4_Nqo3"/>
    <property type="match status" value="1"/>
</dbReference>
<evidence type="ECO:0000256" key="7">
    <source>
        <dbReference type="ARBA" id="ARBA00023004"/>
    </source>
</evidence>
<dbReference type="AlphaFoldDB" id="A0A1H2LAS0"/>
<evidence type="ECO:0000259" key="13">
    <source>
        <dbReference type="PROSITE" id="PS51839"/>
    </source>
</evidence>
<dbReference type="RefSeq" id="WP_091278706.1">
    <property type="nucleotide sequence ID" value="NZ_LT629804.1"/>
</dbReference>
<dbReference type="InterPro" id="IPR054351">
    <property type="entry name" value="NADH_UbQ_OxRdtase_ferredoxin"/>
</dbReference>
<dbReference type="SUPFAM" id="SSF53706">
    <property type="entry name" value="Formate dehydrogenase/DMSO reductase, domains 1-3"/>
    <property type="match status" value="1"/>
</dbReference>
<dbReference type="PROSITE" id="PS51669">
    <property type="entry name" value="4FE4S_MOW_BIS_MGD"/>
    <property type="match status" value="1"/>
</dbReference>
<feature type="domain" description="4Fe-4S His(Cys)3-ligated-type" evidence="13">
    <location>
        <begin position="99"/>
        <end position="138"/>
    </location>
</feature>
<comment type="cofactor">
    <cofactor evidence="10">
        <name>[2Fe-2S] cluster</name>
        <dbReference type="ChEBI" id="CHEBI:190135"/>
    </cofactor>
</comment>
<dbReference type="InterPro" id="IPR036010">
    <property type="entry name" value="2Fe-2S_ferredoxin-like_sf"/>
</dbReference>
<evidence type="ECO:0000256" key="1">
    <source>
        <dbReference type="ARBA" id="ARBA00001966"/>
    </source>
</evidence>
<dbReference type="GO" id="GO:0008137">
    <property type="term" value="F:NADH dehydrogenase (ubiquinone) activity"/>
    <property type="evidence" value="ECO:0007669"/>
    <property type="project" value="InterPro"/>
</dbReference>
<keyword evidence="3" id="KW-0004">4Fe-4S</keyword>
<dbReference type="PROSITE" id="PS51839">
    <property type="entry name" value="4FE4S_HC3"/>
    <property type="match status" value="1"/>
</dbReference>
<dbReference type="Pfam" id="PF10588">
    <property type="entry name" value="NADH-G_4Fe-4S_3"/>
    <property type="match status" value="1"/>
</dbReference>
<dbReference type="GO" id="GO:0042773">
    <property type="term" value="P:ATP synthesis coupled electron transport"/>
    <property type="evidence" value="ECO:0007669"/>
    <property type="project" value="InterPro"/>
</dbReference>
<dbReference type="InterPro" id="IPR006963">
    <property type="entry name" value="Mopterin_OxRdtase_4Fe-4S_dom"/>
</dbReference>
<dbReference type="Proteomes" id="UP000214355">
    <property type="component" value="Chromosome I"/>
</dbReference>
<dbReference type="GeneID" id="65343899"/>
<dbReference type="InterPro" id="IPR000283">
    <property type="entry name" value="NADH_UbQ_OxRdtase_75kDa_su_CS"/>
</dbReference>
<dbReference type="Pfam" id="PF13510">
    <property type="entry name" value="Fer2_4"/>
    <property type="match status" value="1"/>
</dbReference>
<dbReference type="GO" id="GO:0046872">
    <property type="term" value="F:metal ion binding"/>
    <property type="evidence" value="ECO:0007669"/>
    <property type="project" value="UniProtKB-KW"/>
</dbReference>
<keyword evidence="9" id="KW-0520">NAD</keyword>
<dbReference type="InterPro" id="IPR001041">
    <property type="entry name" value="2Fe-2S_ferredoxin-type"/>
</dbReference>
<evidence type="ECO:0000313" key="15">
    <source>
        <dbReference type="Proteomes" id="UP000214355"/>
    </source>
</evidence>
<dbReference type="SUPFAM" id="SSF54292">
    <property type="entry name" value="2Fe-2S ferredoxin-like"/>
    <property type="match status" value="1"/>
</dbReference>
<evidence type="ECO:0000256" key="9">
    <source>
        <dbReference type="ARBA" id="ARBA00023027"/>
    </source>
</evidence>
<dbReference type="SUPFAM" id="SSF54862">
    <property type="entry name" value="4Fe-4S ferredoxins"/>
    <property type="match status" value="1"/>
</dbReference>
<dbReference type="FunFam" id="3.10.20.740:FF:000001">
    <property type="entry name" value="NADH-quinone oxidoreductase subunit G"/>
    <property type="match status" value="1"/>
</dbReference>
<dbReference type="PROSITE" id="PS00641">
    <property type="entry name" value="COMPLEX1_75K_1"/>
    <property type="match status" value="1"/>
</dbReference>
<evidence type="ECO:0000313" key="14">
    <source>
        <dbReference type="EMBL" id="SDU77718.1"/>
    </source>
</evidence>
<dbReference type="InterPro" id="IPR050123">
    <property type="entry name" value="Prok_molybdopt-oxidoreductase"/>
</dbReference>
<dbReference type="GO" id="GO:0003954">
    <property type="term" value="F:NADH dehydrogenase activity"/>
    <property type="evidence" value="ECO:0007669"/>
    <property type="project" value="TreeGrafter"/>
</dbReference>
<dbReference type="PROSITE" id="PS00643">
    <property type="entry name" value="COMPLEX1_75K_3"/>
    <property type="match status" value="1"/>
</dbReference>
<keyword evidence="15" id="KW-1185">Reference proteome</keyword>
<accession>A0A1H2LAS0</accession>
<dbReference type="InterPro" id="IPR009010">
    <property type="entry name" value="Asp_de-COase-like_dom_sf"/>
</dbReference>
<organism evidence="14 15">
    <name type="scientific">Arcanobacterium phocae</name>
    <dbReference type="NCBI Taxonomy" id="131112"/>
    <lineage>
        <taxon>Bacteria</taxon>
        <taxon>Bacillati</taxon>
        <taxon>Actinomycetota</taxon>
        <taxon>Actinomycetes</taxon>
        <taxon>Actinomycetales</taxon>
        <taxon>Actinomycetaceae</taxon>
        <taxon>Arcanobacterium</taxon>
    </lineage>
</organism>
<dbReference type="NCBIfam" id="NF005895">
    <property type="entry name" value="PRK07860.1"/>
    <property type="match status" value="1"/>
</dbReference>
<dbReference type="Pfam" id="PF00384">
    <property type="entry name" value="Molybdopterin"/>
    <property type="match status" value="1"/>
</dbReference>
<evidence type="ECO:0000256" key="6">
    <source>
        <dbReference type="ARBA" id="ARBA00022967"/>
    </source>
</evidence>
<dbReference type="Gene3D" id="3.40.50.740">
    <property type="match status" value="2"/>
</dbReference>
<gene>
    <name evidence="14" type="ORF">SAMN04489737_0140</name>
</gene>
<dbReference type="GO" id="GO:0051537">
    <property type="term" value="F:2 iron, 2 sulfur cluster binding"/>
    <property type="evidence" value="ECO:0007669"/>
    <property type="project" value="UniProtKB-KW"/>
</dbReference>
<dbReference type="Pfam" id="PF22151">
    <property type="entry name" value="Fer4_NDSU1"/>
    <property type="match status" value="1"/>
</dbReference>
<evidence type="ECO:0000256" key="3">
    <source>
        <dbReference type="ARBA" id="ARBA00022485"/>
    </source>
</evidence>
<feature type="domain" description="4Fe-4S Mo/W bis-MGD-type" evidence="12">
    <location>
        <begin position="295"/>
        <end position="351"/>
    </location>
</feature>
<dbReference type="OrthoDB" id="9810782at2"/>
<feature type="domain" description="2Fe-2S ferredoxin-type" evidence="11">
    <location>
        <begin position="10"/>
        <end position="97"/>
    </location>
</feature>
<keyword evidence="6" id="KW-1278">Translocase</keyword>
<keyword evidence="4" id="KW-0001">2Fe-2S</keyword>
<evidence type="ECO:0000256" key="8">
    <source>
        <dbReference type="ARBA" id="ARBA00023014"/>
    </source>
</evidence>
<dbReference type="CDD" id="cd00207">
    <property type="entry name" value="fer2"/>
    <property type="match status" value="1"/>
</dbReference>
<dbReference type="PROSITE" id="PS51085">
    <property type="entry name" value="2FE2S_FER_2"/>
    <property type="match status" value="1"/>
</dbReference>
<keyword evidence="7" id="KW-0408">Iron</keyword>
<dbReference type="Gene3D" id="3.10.20.740">
    <property type="match status" value="1"/>
</dbReference>
<reference evidence="15" key="1">
    <citation type="submission" date="2016-10" db="EMBL/GenBank/DDBJ databases">
        <authorList>
            <person name="Varghese N."/>
            <person name="Submissions S."/>
        </authorList>
    </citation>
    <scope>NUCLEOTIDE SEQUENCE [LARGE SCALE GENOMIC DNA]</scope>
    <source>
        <strain evidence="15">DSM 10002</strain>
    </source>
</reference>
<keyword evidence="8" id="KW-0411">Iron-sulfur</keyword>
<dbReference type="GO" id="GO:0051539">
    <property type="term" value="F:4 iron, 4 sulfur cluster binding"/>
    <property type="evidence" value="ECO:0007669"/>
    <property type="project" value="UniProtKB-KW"/>
</dbReference>
<dbReference type="PROSITE" id="PS00642">
    <property type="entry name" value="COMPLEX1_75K_2"/>
    <property type="match status" value="1"/>
</dbReference>
<protein>
    <submittedName>
        <fullName evidence="14">NADH dehydrogenase subunit G</fullName>
    </submittedName>
</protein>
<dbReference type="SUPFAM" id="SSF50692">
    <property type="entry name" value="ADC-like"/>
    <property type="match status" value="1"/>
</dbReference>
<dbReference type="PANTHER" id="PTHR43105:SF12">
    <property type="entry name" value="NADH-QUINONE OXIDOREDUCTASE SUBUNIT G"/>
    <property type="match status" value="1"/>
</dbReference>
<name>A0A1H2LAS0_9ACTO</name>
<dbReference type="STRING" id="131112.SAMN04489737_0140"/>
<evidence type="ECO:0000256" key="10">
    <source>
        <dbReference type="ARBA" id="ARBA00034078"/>
    </source>
</evidence>
<dbReference type="InterPro" id="IPR019574">
    <property type="entry name" value="NADH_UbQ_OxRdtase_Gsu_4Fe4S-bd"/>
</dbReference>
<evidence type="ECO:0000256" key="2">
    <source>
        <dbReference type="ARBA" id="ARBA00005404"/>
    </source>
</evidence>
<dbReference type="EMBL" id="LT629804">
    <property type="protein sequence ID" value="SDU77718.1"/>
    <property type="molecule type" value="Genomic_DNA"/>
</dbReference>
<dbReference type="SMART" id="SM00929">
    <property type="entry name" value="NADH-G_4Fe-4S_3"/>
    <property type="match status" value="1"/>
</dbReference>
<evidence type="ECO:0000259" key="12">
    <source>
        <dbReference type="PROSITE" id="PS51669"/>
    </source>
</evidence>
<evidence type="ECO:0000259" key="11">
    <source>
        <dbReference type="PROSITE" id="PS51085"/>
    </source>
</evidence>
<evidence type="ECO:0000256" key="4">
    <source>
        <dbReference type="ARBA" id="ARBA00022714"/>
    </source>
</evidence>